<dbReference type="Pfam" id="PF00403">
    <property type="entry name" value="HMA"/>
    <property type="match status" value="1"/>
</dbReference>
<evidence type="ECO:0000256" key="5">
    <source>
        <dbReference type="ARBA" id="ARBA00022741"/>
    </source>
</evidence>
<dbReference type="CDD" id="cd00371">
    <property type="entry name" value="HMA"/>
    <property type="match status" value="1"/>
</dbReference>
<dbReference type="GO" id="GO:0055070">
    <property type="term" value="P:copper ion homeostasis"/>
    <property type="evidence" value="ECO:0007669"/>
    <property type="project" value="TreeGrafter"/>
</dbReference>
<evidence type="ECO:0000256" key="3">
    <source>
        <dbReference type="ARBA" id="ARBA00022692"/>
    </source>
</evidence>
<feature type="transmembrane region" description="Helical" evidence="12">
    <location>
        <begin position="395"/>
        <end position="418"/>
    </location>
</feature>
<dbReference type="SFLD" id="SFLDS00003">
    <property type="entry name" value="Haloacid_Dehalogenase"/>
    <property type="match status" value="1"/>
</dbReference>
<dbReference type="PROSITE" id="PS50846">
    <property type="entry name" value="HMA_2"/>
    <property type="match status" value="1"/>
</dbReference>
<dbReference type="InterPro" id="IPR036412">
    <property type="entry name" value="HAD-like_sf"/>
</dbReference>
<keyword evidence="9 12" id="KW-0472">Membrane</keyword>
<feature type="domain" description="HMA" evidence="14">
    <location>
        <begin position="15"/>
        <end position="80"/>
    </location>
</feature>
<keyword evidence="5 12" id="KW-0547">Nucleotide-binding</keyword>
<dbReference type="GO" id="GO:0043682">
    <property type="term" value="F:P-type divalent copper transporter activity"/>
    <property type="evidence" value="ECO:0007669"/>
    <property type="project" value="TreeGrafter"/>
</dbReference>
<name>A0A7H8MRS9_STRMI</name>
<dbReference type="InterPro" id="IPR059000">
    <property type="entry name" value="ATPase_P-type_domA"/>
</dbReference>
<dbReference type="InterPro" id="IPR001757">
    <property type="entry name" value="P_typ_ATPase"/>
</dbReference>
<dbReference type="SUPFAM" id="SSF81653">
    <property type="entry name" value="Calcium ATPase, transduction domain A"/>
    <property type="match status" value="1"/>
</dbReference>
<evidence type="ECO:0000256" key="7">
    <source>
        <dbReference type="ARBA" id="ARBA00022967"/>
    </source>
</evidence>
<dbReference type="NCBIfam" id="TIGR01494">
    <property type="entry name" value="ATPase_P-type"/>
    <property type="match status" value="2"/>
</dbReference>
<evidence type="ECO:0000256" key="2">
    <source>
        <dbReference type="ARBA" id="ARBA00006024"/>
    </source>
</evidence>
<dbReference type="CDD" id="cd02094">
    <property type="entry name" value="P-type_ATPase_Cu-like"/>
    <property type="match status" value="1"/>
</dbReference>
<dbReference type="InterPro" id="IPR044492">
    <property type="entry name" value="P_typ_ATPase_HD_dom"/>
</dbReference>
<comment type="similarity">
    <text evidence="2 12">Belongs to the cation transport ATPase (P-type) (TC 3.A.3) family. Type IB subfamily.</text>
</comment>
<feature type="transmembrane region" description="Helical" evidence="12">
    <location>
        <begin position="369"/>
        <end position="389"/>
    </location>
</feature>
<feature type="region of interest" description="Disordered" evidence="13">
    <location>
        <begin position="73"/>
        <end position="103"/>
    </location>
</feature>
<dbReference type="FunFam" id="3.30.70.100:FF:000005">
    <property type="entry name" value="Copper-exporting P-type ATPase A"/>
    <property type="match status" value="1"/>
</dbReference>
<evidence type="ECO:0000313" key="15">
    <source>
        <dbReference type="EMBL" id="QKW44565.1"/>
    </source>
</evidence>
<dbReference type="SUPFAM" id="SSF81665">
    <property type="entry name" value="Calcium ATPase, transmembrane domain M"/>
    <property type="match status" value="1"/>
</dbReference>
<sequence>MPATTSDITTATGTGTVELAIGGMTCASCAARIEKKLNRMDGVEATVNYATEKAKVTYRGEDVSVQDLISTVEATGYTAEEPPPPDTRGPDTERSGTARSEPDDGLTALRQRLITSLVLAVPVIAMAMIPVLQFDNWQWLSLTLAAPVVTYAGWPFHRAAWTNLRHGAATMDTLISVGTSAAFLWSVWALFFGTAGMTGMTHPFELTIARSDGAGNIYLEAAAGVTAFILAGRYFEARSKRKAGAALRALMELGAKEVTVLRDGREVTVPTAELQVGDHFLVRPGEKIATDGTVVEGSSAVDASMLTGESVPVEVATGDSVTGATINAGGRLVIEATRIGSDTQLARMARLVEDAQNGKAAAQRLADRISAVFVPIVIALALGTLGFWLGSGAGLTAAFTAAVAVLIIACPCALGLATPTALMVGTGRGAQLGILIKGPEVLETTRRVDTIVLDKTGTVTTGKMTLLAVHTSDGTNENDVLRLAGALEHSSEHPIAQAVAAGAVDRLGGATLPAPEDFANIPGLGVQGVVDGHAVLVGREQLLAEWEIRLPEGLARAKAEAERAGRTAIAVAWDGEARAVLEVADAVKDTSAEAIERLRALGLTPILLTGDNRAVAEAVAAEVGIAPGQVYAEVMPEDKVDVVKRLQAEGRSVAMVGDGVNDAAALAQADLGLAMGTGTDAAIEAGDLTLVRGDLRAAADAIRLSRRTLSTIRTNLFWAFAYNVGALPLAAAGLLNPMIAGAAMAFSSVFVVGNSLRLRGFKGA</sequence>
<dbReference type="SFLD" id="SFLDG00002">
    <property type="entry name" value="C1.7:_P-type_atpase_like"/>
    <property type="match status" value="1"/>
</dbReference>
<dbReference type="SFLD" id="SFLDF00027">
    <property type="entry name" value="p-type_atpase"/>
    <property type="match status" value="1"/>
</dbReference>
<accession>A0A7H8MRS9</accession>
<keyword evidence="7" id="KW-1278">Translocase</keyword>
<dbReference type="Gene3D" id="2.70.150.10">
    <property type="entry name" value="Calcium-transporting ATPase, cytoplasmic transduction domain A"/>
    <property type="match status" value="1"/>
</dbReference>
<feature type="transmembrane region" description="Helical" evidence="12">
    <location>
        <begin position="738"/>
        <end position="756"/>
    </location>
</feature>
<evidence type="ECO:0000259" key="14">
    <source>
        <dbReference type="PROSITE" id="PS50846"/>
    </source>
</evidence>
<feature type="transmembrane region" description="Helical" evidence="12">
    <location>
        <begin position="137"/>
        <end position="154"/>
    </location>
</feature>
<dbReference type="InterPro" id="IPR017969">
    <property type="entry name" value="Heavy-metal-associated_CS"/>
</dbReference>
<dbReference type="SUPFAM" id="SSF55008">
    <property type="entry name" value="HMA, heavy metal-associated domain"/>
    <property type="match status" value="1"/>
</dbReference>
<evidence type="ECO:0000256" key="1">
    <source>
        <dbReference type="ARBA" id="ARBA00004651"/>
    </source>
</evidence>
<dbReference type="PRINTS" id="PR00943">
    <property type="entry name" value="CUATPASE"/>
</dbReference>
<keyword evidence="12" id="KW-1003">Cell membrane</keyword>
<proteinExistence type="inferred from homology"/>
<evidence type="ECO:0000313" key="16">
    <source>
        <dbReference type="Proteomes" id="UP000509345"/>
    </source>
</evidence>
<keyword evidence="8 12" id="KW-1133">Transmembrane helix</keyword>
<dbReference type="GO" id="GO:0005524">
    <property type="term" value="F:ATP binding"/>
    <property type="evidence" value="ECO:0007669"/>
    <property type="project" value="UniProtKB-UniRule"/>
</dbReference>
<dbReference type="Gene3D" id="3.40.50.1000">
    <property type="entry name" value="HAD superfamily/HAD-like"/>
    <property type="match status" value="1"/>
</dbReference>
<dbReference type="GO" id="GO:0016887">
    <property type="term" value="F:ATP hydrolysis activity"/>
    <property type="evidence" value="ECO:0007669"/>
    <property type="project" value="InterPro"/>
</dbReference>
<evidence type="ECO:0000256" key="9">
    <source>
        <dbReference type="ARBA" id="ARBA00023136"/>
    </source>
</evidence>
<evidence type="ECO:0000256" key="11">
    <source>
        <dbReference type="ARBA" id="ARBA00074171"/>
    </source>
</evidence>
<dbReference type="InterPro" id="IPR018303">
    <property type="entry name" value="ATPase_P-typ_P_site"/>
</dbReference>
<dbReference type="InterPro" id="IPR006121">
    <property type="entry name" value="HMA_dom"/>
</dbReference>
<dbReference type="AlphaFoldDB" id="A0A7H8MRS9"/>
<dbReference type="InterPro" id="IPR023214">
    <property type="entry name" value="HAD_sf"/>
</dbReference>
<feature type="compositionally biased region" description="Basic and acidic residues" evidence="13">
    <location>
        <begin position="88"/>
        <end position="102"/>
    </location>
</feature>
<dbReference type="InterPro" id="IPR008250">
    <property type="entry name" value="ATPase_P-typ_transduc_dom_A_sf"/>
</dbReference>
<dbReference type="Pfam" id="PF00702">
    <property type="entry name" value="Hydrolase"/>
    <property type="match status" value="1"/>
</dbReference>
<dbReference type="GO" id="GO:0005886">
    <property type="term" value="C:plasma membrane"/>
    <property type="evidence" value="ECO:0007669"/>
    <property type="project" value="UniProtKB-SubCell"/>
</dbReference>
<comment type="catalytic activity">
    <reaction evidence="10">
        <text>ATP + H2O = ADP + phosphate + H(+)</text>
        <dbReference type="Rhea" id="RHEA:13065"/>
        <dbReference type="ChEBI" id="CHEBI:15377"/>
        <dbReference type="ChEBI" id="CHEBI:15378"/>
        <dbReference type="ChEBI" id="CHEBI:30616"/>
        <dbReference type="ChEBI" id="CHEBI:43474"/>
        <dbReference type="ChEBI" id="CHEBI:456216"/>
    </reaction>
</comment>
<organism evidence="15 16">
    <name type="scientific">Streptomyces microflavus</name>
    <name type="common">Streptomyces lipmanii</name>
    <dbReference type="NCBI Taxonomy" id="1919"/>
    <lineage>
        <taxon>Bacteria</taxon>
        <taxon>Bacillati</taxon>
        <taxon>Actinomycetota</taxon>
        <taxon>Actinomycetes</taxon>
        <taxon>Kitasatosporales</taxon>
        <taxon>Streptomycetaceae</taxon>
        <taxon>Streptomyces</taxon>
    </lineage>
</organism>
<dbReference type="SUPFAM" id="SSF56784">
    <property type="entry name" value="HAD-like"/>
    <property type="match status" value="1"/>
</dbReference>
<keyword evidence="6 12" id="KW-0067">ATP-binding</keyword>
<dbReference type="InterPro" id="IPR023298">
    <property type="entry name" value="ATPase_P-typ_TM_dom_sf"/>
</dbReference>
<dbReference type="NCBIfam" id="TIGR01525">
    <property type="entry name" value="ATPase-IB_hvy"/>
    <property type="match status" value="1"/>
</dbReference>
<evidence type="ECO:0000256" key="12">
    <source>
        <dbReference type="RuleBase" id="RU362081"/>
    </source>
</evidence>
<dbReference type="PANTHER" id="PTHR43520">
    <property type="entry name" value="ATP7, ISOFORM B"/>
    <property type="match status" value="1"/>
</dbReference>
<protein>
    <recommendedName>
        <fullName evidence="11">Cation-transporting P-type ATPase B</fullName>
    </recommendedName>
</protein>
<dbReference type="NCBIfam" id="TIGR01511">
    <property type="entry name" value="ATPase-IB1_Cu"/>
    <property type="match status" value="1"/>
</dbReference>
<evidence type="ECO:0000256" key="4">
    <source>
        <dbReference type="ARBA" id="ARBA00022723"/>
    </source>
</evidence>
<dbReference type="GO" id="GO:0005507">
    <property type="term" value="F:copper ion binding"/>
    <property type="evidence" value="ECO:0007669"/>
    <property type="project" value="TreeGrafter"/>
</dbReference>
<feature type="transmembrane region" description="Helical" evidence="12">
    <location>
        <begin position="715"/>
        <end position="732"/>
    </location>
</feature>
<dbReference type="PANTHER" id="PTHR43520:SF8">
    <property type="entry name" value="P-TYPE CU(+) TRANSPORTER"/>
    <property type="match status" value="1"/>
</dbReference>
<dbReference type="PRINTS" id="PR00119">
    <property type="entry name" value="CATATPASE"/>
</dbReference>
<dbReference type="InterPro" id="IPR036163">
    <property type="entry name" value="HMA_dom_sf"/>
</dbReference>
<dbReference type="Gene3D" id="3.40.1110.10">
    <property type="entry name" value="Calcium-transporting ATPase, cytoplasmic domain N"/>
    <property type="match status" value="1"/>
</dbReference>
<dbReference type="Proteomes" id="UP000509345">
    <property type="component" value="Chromosome"/>
</dbReference>
<dbReference type="Pfam" id="PF00122">
    <property type="entry name" value="E1-E2_ATPase"/>
    <property type="match status" value="1"/>
</dbReference>
<dbReference type="InterPro" id="IPR027256">
    <property type="entry name" value="P-typ_ATPase_IB"/>
</dbReference>
<dbReference type="PROSITE" id="PS01047">
    <property type="entry name" value="HMA_1"/>
    <property type="match status" value="1"/>
</dbReference>
<evidence type="ECO:0000256" key="13">
    <source>
        <dbReference type="SAM" id="MobiDB-lite"/>
    </source>
</evidence>
<comment type="subcellular location">
    <subcellularLocation>
        <location evidence="1">Cell membrane</location>
        <topology evidence="1">Multi-pass membrane protein</topology>
    </subcellularLocation>
</comment>
<evidence type="ECO:0000256" key="8">
    <source>
        <dbReference type="ARBA" id="ARBA00022989"/>
    </source>
</evidence>
<feature type="transmembrane region" description="Helical" evidence="12">
    <location>
        <begin position="174"/>
        <end position="197"/>
    </location>
</feature>
<keyword evidence="3 12" id="KW-0812">Transmembrane</keyword>
<feature type="transmembrane region" description="Helical" evidence="12">
    <location>
        <begin position="217"/>
        <end position="235"/>
    </location>
</feature>
<reference evidence="15 16" key="1">
    <citation type="submission" date="2020-06" db="EMBL/GenBank/DDBJ databases">
        <title>Genome mining for natural products.</title>
        <authorList>
            <person name="Zhang B."/>
            <person name="Shi J."/>
            <person name="Ge H."/>
        </authorList>
    </citation>
    <scope>NUCLEOTIDE SEQUENCE [LARGE SCALE GENOMIC DNA]</scope>
    <source>
        <strain evidence="15 16">NA06532</strain>
    </source>
</reference>
<dbReference type="EMBL" id="CP054926">
    <property type="protein sequence ID" value="QKW44565.1"/>
    <property type="molecule type" value="Genomic_DNA"/>
</dbReference>
<dbReference type="InterPro" id="IPR023299">
    <property type="entry name" value="ATPase_P-typ_cyto_dom_N"/>
</dbReference>
<dbReference type="FunFam" id="2.70.150.10:FF:000002">
    <property type="entry name" value="Copper-transporting ATPase 1, putative"/>
    <property type="match status" value="1"/>
</dbReference>
<dbReference type="Gene3D" id="3.30.70.100">
    <property type="match status" value="1"/>
</dbReference>
<dbReference type="PROSITE" id="PS00154">
    <property type="entry name" value="ATPASE_E1_E2"/>
    <property type="match status" value="1"/>
</dbReference>
<gene>
    <name evidence="15" type="ORF">HUT09_19660</name>
</gene>
<evidence type="ECO:0000256" key="10">
    <source>
        <dbReference type="ARBA" id="ARBA00049360"/>
    </source>
</evidence>
<evidence type="ECO:0000256" key="6">
    <source>
        <dbReference type="ARBA" id="ARBA00022840"/>
    </source>
</evidence>
<feature type="transmembrane region" description="Helical" evidence="12">
    <location>
        <begin position="113"/>
        <end position="131"/>
    </location>
</feature>
<keyword evidence="4 12" id="KW-0479">Metal-binding</keyword>